<dbReference type="GO" id="GO:0003824">
    <property type="term" value="F:catalytic activity"/>
    <property type="evidence" value="ECO:0007669"/>
    <property type="project" value="InterPro"/>
</dbReference>
<evidence type="ECO:0000256" key="1">
    <source>
        <dbReference type="SAM" id="MobiDB-lite"/>
    </source>
</evidence>
<proteinExistence type="predicted"/>
<name>A0A379ZQQ2_SERMA</name>
<feature type="domain" description="Condensation" evidence="2">
    <location>
        <begin position="5"/>
        <end position="344"/>
    </location>
</feature>
<dbReference type="Gene3D" id="3.30.559.30">
    <property type="entry name" value="Nonribosomal peptide synthetase, condensation domain"/>
    <property type="match status" value="1"/>
</dbReference>
<dbReference type="AlphaFoldDB" id="A0A379ZQQ2"/>
<sequence>MLAALNAQCTIPFDLAAEYPLRCRILRKSAQHHYLFLTFHHCVVDGWTANLLVDELSRDYQAYEEHWHYDNGQAFFRYLEDPFLAVANVDDSMAFWRDELDGAPEKHALEYDIAITAAGKTQNIVRTSLTNELEPALAQLAKHNGTTLFTLLHSAFALLIARESATDRVVIGSPIANRNEPTLNDAVGSFVNTIAHQFIITGDDSFTALLQKNANKFARAFKHQGLPFSYLVEQLKPTRGKFHPIFQIMFVCQHRKSNELNLGGAQVNPLPRSYAPPKFDLVLEVISGAEGIQLEWQYNAKLFTPERINGLAQAYALLLQQIACDPSQAVDHYSLAPMADNRQLRQLSVGQAMPACLRQPLSDRLLRAAHQHGDRPALFEGDQVWHYDRLLRHAGLVAHWLNAHTAPRRAHRHRSSTRRSSSYCGARRDPRRTRLLAVGRRITGCPRSGHYANIGLRLGCEQSGSPSRPLSADNPRSGSGGAVFSPCHRRSNLPTRRSGSTRLCHLYIGDDRHAKRRGDGTRRRHQYLADHESTV</sequence>
<dbReference type="Proteomes" id="UP000254765">
    <property type="component" value="Unassembled WGS sequence"/>
</dbReference>
<dbReference type="SUPFAM" id="SSF56801">
    <property type="entry name" value="Acetyl-CoA synthetase-like"/>
    <property type="match status" value="1"/>
</dbReference>
<dbReference type="Gene3D" id="3.30.559.10">
    <property type="entry name" value="Chloramphenicol acetyltransferase-like domain"/>
    <property type="match status" value="1"/>
</dbReference>
<feature type="compositionally biased region" description="Basic residues" evidence="1">
    <location>
        <begin position="408"/>
        <end position="417"/>
    </location>
</feature>
<accession>A0A379ZQQ2</accession>
<dbReference type="InterPro" id="IPR023213">
    <property type="entry name" value="CAT-like_dom_sf"/>
</dbReference>
<evidence type="ECO:0000259" key="2">
    <source>
        <dbReference type="Pfam" id="PF00668"/>
    </source>
</evidence>
<feature type="region of interest" description="Disordered" evidence="1">
    <location>
        <begin position="462"/>
        <end position="496"/>
    </location>
</feature>
<dbReference type="SUPFAM" id="SSF52777">
    <property type="entry name" value="CoA-dependent acyltransferases"/>
    <property type="match status" value="2"/>
</dbReference>
<protein>
    <submittedName>
        <fullName evidence="3">Linear gramicidin synthase subunit D</fullName>
    </submittedName>
</protein>
<evidence type="ECO:0000313" key="3">
    <source>
        <dbReference type="EMBL" id="SUI66613.1"/>
    </source>
</evidence>
<dbReference type="EMBL" id="UGYK01000002">
    <property type="protein sequence ID" value="SUI66613.1"/>
    <property type="molecule type" value="Genomic_DNA"/>
</dbReference>
<feature type="region of interest" description="Disordered" evidence="1">
    <location>
        <begin position="513"/>
        <end position="535"/>
    </location>
</feature>
<dbReference type="InterPro" id="IPR001242">
    <property type="entry name" value="Condensation_dom"/>
</dbReference>
<gene>
    <name evidence="3" type="primary">lgrD_4</name>
    <name evidence="3" type="ORF">NCTC10211_04074</name>
</gene>
<organism evidence="3 4">
    <name type="scientific">Serratia marcescens</name>
    <dbReference type="NCBI Taxonomy" id="615"/>
    <lineage>
        <taxon>Bacteria</taxon>
        <taxon>Pseudomonadati</taxon>
        <taxon>Pseudomonadota</taxon>
        <taxon>Gammaproteobacteria</taxon>
        <taxon>Enterobacterales</taxon>
        <taxon>Yersiniaceae</taxon>
        <taxon>Serratia</taxon>
    </lineage>
</organism>
<reference evidence="3 4" key="1">
    <citation type="submission" date="2018-06" db="EMBL/GenBank/DDBJ databases">
        <authorList>
            <consortium name="Pathogen Informatics"/>
            <person name="Doyle S."/>
        </authorList>
    </citation>
    <scope>NUCLEOTIDE SEQUENCE [LARGE SCALE GENOMIC DNA]</scope>
    <source>
        <strain evidence="3 4">NCTC10211</strain>
    </source>
</reference>
<dbReference type="PANTHER" id="PTHR45398:SF1">
    <property type="entry name" value="ENZYME, PUTATIVE (JCVI)-RELATED"/>
    <property type="match status" value="1"/>
</dbReference>
<evidence type="ECO:0000313" key="4">
    <source>
        <dbReference type="Proteomes" id="UP000254765"/>
    </source>
</evidence>
<dbReference type="Pfam" id="PF00668">
    <property type="entry name" value="Condensation"/>
    <property type="match status" value="1"/>
</dbReference>
<dbReference type="PANTHER" id="PTHR45398">
    <property type="match status" value="1"/>
</dbReference>
<feature type="region of interest" description="Disordered" evidence="1">
    <location>
        <begin position="408"/>
        <end position="428"/>
    </location>
</feature>